<dbReference type="InterPro" id="IPR037124">
    <property type="entry name" value="Chaperonin_GroES_sf"/>
</dbReference>
<dbReference type="PROSITE" id="PS00681">
    <property type="entry name" value="CHAPERONINS_CPN10"/>
    <property type="match status" value="1"/>
</dbReference>
<dbReference type="Pfam" id="PF00166">
    <property type="entry name" value="Cpn10"/>
    <property type="match status" value="1"/>
</dbReference>
<dbReference type="PANTHER" id="PTHR10772">
    <property type="entry name" value="10 KDA HEAT SHOCK PROTEIN"/>
    <property type="match status" value="1"/>
</dbReference>
<name>A0A221S3I5_9VIRU</name>
<comment type="similarity">
    <text evidence="1">Belongs to the GroES chaperonin family.</text>
</comment>
<sequence>MNPLEDRIIIEILPDEIKAGSIILQNKRENQKTKGKIIAIGCGLKYLQDEIKVGDVILYKKYAGTRITLEDKDCVMLREAELDAVLF</sequence>
<gene>
    <name evidence="3" type="primary">groES</name>
</gene>
<keyword evidence="2" id="KW-0143">Chaperone</keyword>
<dbReference type="GO" id="GO:0051082">
    <property type="term" value="F:unfolded protein binding"/>
    <property type="evidence" value="ECO:0007669"/>
    <property type="project" value="TreeGrafter"/>
</dbReference>
<dbReference type="SUPFAM" id="SSF50129">
    <property type="entry name" value="GroES-like"/>
    <property type="match status" value="1"/>
</dbReference>
<dbReference type="InterPro" id="IPR020818">
    <property type="entry name" value="Chaperonin_GroES"/>
</dbReference>
<protein>
    <submittedName>
        <fullName evidence="3">Co-chaperonin GroES</fullName>
    </submittedName>
</protein>
<dbReference type="InterPro" id="IPR011032">
    <property type="entry name" value="GroES-like_sf"/>
</dbReference>
<evidence type="ECO:0000256" key="2">
    <source>
        <dbReference type="ARBA" id="ARBA00023186"/>
    </source>
</evidence>
<dbReference type="EMBL" id="KU970905">
    <property type="protein sequence ID" value="ASN63499.1"/>
    <property type="molecule type" value="Genomic_DNA"/>
</dbReference>
<dbReference type="GO" id="GO:0044183">
    <property type="term" value="F:protein folding chaperone"/>
    <property type="evidence" value="ECO:0007669"/>
    <property type="project" value="InterPro"/>
</dbReference>
<evidence type="ECO:0000256" key="1">
    <source>
        <dbReference type="ARBA" id="ARBA00006975"/>
    </source>
</evidence>
<proteinExistence type="inferred from homology"/>
<dbReference type="PRINTS" id="PR00297">
    <property type="entry name" value="CHAPERONIN10"/>
</dbReference>
<dbReference type="Gene3D" id="2.30.33.40">
    <property type="entry name" value="GroES chaperonin"/>
    <property type="match status" value="1"/>
</dbReference>
<organism evidence="3">
    <name type="scientific">uncultured virus</name>
    <dbReference type="NCBI Taxonomy" id="340016"/>
    <lineage>
        <taxon>Viruses</taxon>
        <taxon>environmental samples</taxon>
    </lineage>
</organism>
<evidence type="ECO:0000313" key="3">
    <source>
        <dbReference type="EMBL" id="ASN63499.1"/>
    </source>
</evidence>
<dbReference type="SMART" id="SM00883">
    <property type="entry name" value="Cpn10"/>
    <property type="match status" value="1"/>
</dbReference>
<accession>A0A221S3I5</accession>
<dbReference type="GO" id="GO:0005524">
    <property type="term" value="F:ATP binding"/>
    <property type="evidence" value="ECO:0007669"/>
    <property type="project" value="InterPro"/>
</dbReference>
<reference evidence="3" key="1">
    <citation type="submission" date="2016-03" db="EMBL/GenBank/DDBJ databases">
        <title>Novel chaperonins are prevalent in the virioplankton and link to viral biology and ecology.</title>
        <authorList>
            <person name="Marine R.L."/>
            <person name="Nasko D.J."/>
            <person name="Polson S.W."/>
            <person name="Wommack K.E."/>
        </authorList>
    </citation>
    <scope>NUCLEOTIDE SEQUENCE</scope>
</reference>
<dbReference type="PANTHER" id="PTHR10772:SF58">
    <property type="entry name" value="CO-CHAPERONIN GROES"/>
    <property type="match status" value="1"/>
</dbReference>
<dbReference type="CDD" id="cd00320">
    <property type="entry name" value="cpn10"/>
    <property type="match status" value="1"/>
</dbReference>
<dbReference type="GO" id="GO:0046872">
    <property type="term" value="F:metal ion binding"/>
    <property type="evidence" value="ECO:0007669"/>
    <property type="project" value="TreeGrafter"/>
</dbReference>
<dbReference type="InterPro" id="IPR018369">
    <property type="entry name" value="Chaprnonin_Cpn10_CS"/>
</dbReference>
<dbReference type="GO" id="GO:0051087">
    <property type="term" value="F:protein-folding chaperone binding"/>
    <property type="evidence" value="ECO:0007669"/>
    <property type="project" value="TreeGrafter"/>
</dbReference>